<evidence type="ECO:0000313" key="2">
    <source>
        <dbReference type="Proteomes" id="UP001314170"/>
    </source>
</evidence>
<gene>
    <name evidence="1" type="ORF">DCAF_LOCUS2704</name>
</gene>
<organism evidence="1 2">
    <name type="scientific">Dovyalis caffra</name>
    <dbReference type="NCBI Taxonomy" id="77055"/>
    <lineage>
        <taxon>Eukaryota</taxon>
        <taxon>Viridiplantae</taxon>
        <taxon>Streptophyta</taxon>
        <taxon>Embryophyta</taxon>
        <taxon>Tracheophyta</taxon>
        <taxon>Spermatophyta</taxon>
        <taxon>Magnoliopsida</taxon>
        <taxon>eudicotyledons</taxon>
        <taxon>Gunneridae</taxon>
        <taxon>Pentapetalae</taxon>
        <taxon>rosids</taxon>
        <taxon>fabids</taxon>
        <taxon>Malpighiales</taxon>
        <taxon>Salicaceae</taxon>
        <taxon>Flacourtieae</taxon>
        <taxon>Dovyalis</taxon>
    </lineage>
</organism>
<name>A0AAV1QTD5_9ROSI</name>
<evidence type="ECO:0000313" key="1">
    <source>
        <dbReference type="EMBL" id="CAK7325032.1"/>
    </source>
</evidence>
<reference evidence="1 2" key="1">
    <citation type="submission" date="2024-01" db="EMBL/GenBank/DDBJ databases">
        <authorList>
            <person name="Waweru B."/>
        </authorList>
    </citation>
    <scope>NUCLEOTIDE SEQUENCE [LARGE SCALE GENOMIC DNA]</scope>
</reference>
<comment type="caution">
    <text evidence="1">The sequence shown here is derived from an EMBL/GenBank/DDBJ whole genome shotgun (WGS) entry which is preliminary data.</text>
</comment>
<dbReference type="Proteomes" id="UP001314170">
    <property type="component" value="Unassembled WGS sequence"/>
</dbReference>
<sequence>MAKSCRCPSTSSPLKVCVSGAELIASWNDVFVYQISNGKYKRYNMTRPQVDTSESIVSYRINHFDITVILSLKIPGS</sequence>
<dbReference type="AlphaFoldDB" id="A0AAV1QTD5"/>
<proteinExistence type="predicted"/>
<keyword evidence="2" id="KW-1185">Reference proteome</keyword>
<accession>A0AAV1QTD5</accession>
<dbReference type="EMBL" id="CAWUPB010000816">
    <property type="protein sequence ID" value="CAK7325032.1"/>
    <property type="molecule type" value="Genomic_DNA"/>
</dbReference>
<protein>
    <submittedName>
        <fullName evidence="1">Uncharacterized protein</fullName>
    </submittedName>
</protein>